<dbReference type="HOGENOM" id="CLU_000288_63_5_1"/>
<dbReference type="SUPFAM" id="SSF56112">
    <property type="entry name" value="Protein kinase-like (PK-like)"/>
    <property type="match status" value="1"/>
</dbReference>
<dbReference type="RefSeq" id="XP_001011355.2">
    <property type="nucleotide sequence ID" value="XM_001011355.3"/>
</dbReference>
<dbReference type="InParanoid" id="Q231C9"/>
<keyword evidence="7 15" id="KW-0418">Kinase</keyword>
<dbReference type="FunFam" id="3.30.200.20:FF:000524">
    <property type="entry name" value="Non-specific serine/threonine protein kinase"/>
    <property type="match status" value="1"/>
</dbReference>
<organism evidence="15 16">
    <name type="scientific">Tetrahymena thermophila (strain SB210)</name>
    <dbReference type="NCBI Taxonomy" id="312017"/>
    <lineage>
        <taxon>Eukaryota</taxon>
        <taxon>Sar</taxon>
        <taxon>Alveolata</taxon>
        <taxon>Ciliophora</taxon>
        <taxon>Intramacronucleata</taxon>
        <taxon>Oligohymenophorea</taxon>
        <taxon>Hymenostomatida</taxon>
        <taxon>Tetrahymenina</taxon>
        <taxon>Tetrahymenidae</taxon>
        <taxon>Tetrahymena</taxon>
    </lineage>
</organism>
<dbReference type="SMART" id="SM00133">
    <property type="entry name" value="S_TK_X"/>
    <property type="match status" value="1"/>
</dbReference>
<dbReference type="InterPro" id="IPR045270">
    <property type="entry name" value="STKc_AGC"/>
</dbReference>
<evidence type="ECO:0000256" key="10">
    <source>
        <dbReference type="ARBA" id="ARBA00048679"/>
    </source>
</evidence>
<keyword evidence="16" id="KW-1185">Reference proteome</keyword>
<feature type="binding site" evidence="11">
    <location>
        <position position="59"/>
    </location>
    <ligand>
        <name>ATP</name>
        <dbReference type="ChEBI" id="CHEBI:30616"/>
    </ligand>
</feature>
<dbReference type="AlphaFoldDB" id="Q231C9"/>
<proteinExistence type="inferred from homology"/>
<dbReference type="CDD" id="cd05123">
    <property type="entry name" value="STKc_AGC"/>
    <property type="match status" value="1"/>
</dbReference>
<dbReference type="OrthoDB" id="63267at2759"/>
<dbReference type="STRING" id="312017.Q231C9"/>
<evidence type="ECO:0000313" key="15">
    <source>
        <dbReference type="EMBL" id="EAR91110.2"/>
    </source>
</evidence>
<dbReference type="GO" id="GO:0004674">
    <property type="term" value="F:protein serine/threonine kinase activity"/>
    <property type="evidence" value="ECO:0007669"/>
    <property type="project" value="UniProtKB-KW"/>
</dbReference>
<dbReference type="PROSITE" id="PS51285">
    <property type="entry name" value="AGC_KINASE_CTER"/>
    <property type="match status" value="1"/>
</dbReference>
<keyword evidence="3 12" id="KW-0723">Serine/threonine-protein kinase</keyword>
<dbReference type="PANTHER" id="PTHR24351">
    <property type="entry name" value="RIBOSOMAL PROTEIN S6 KINASE"/>
    <property type="match status" value="1"/>
</dbReference>
<sequence length="358" mass="41746">MQGNWPAASNKPAGNEKVLKKSEGISINNFTLLKMIGEGAYAKVYLVRKLDNQKVYALKILKKKKIQELGQQHRVILEKDILANIESHPFIIKLHYSFQNDTKLFFALDFCPGGELFSILSRKHKFDEEQCRFYAAQIVLAIEHLHKHNIIYRDLKPENVILDKEGYIRISDFGLSKDNIEDQTAFSVCGTPEYLAPEILNNSGHGKPVDWWALGNLIYEMLTGLPPFYVENNREELFKKIKYTEITIPSYFSKACKDLLTRLFLKNPYQRLGSNGAEEIKDHPWFTDVDWDKMLQKKYNAPFVPKLKNEIDVSNFDDYFVHQPLNESYQDNQIYHEFSNFSFVNSLKEQNQNKMDLE</sequence>
<dbReference type="GO" id="GO:0005524">
    <property type="term" value="F:ATP binding"/>
    <property type="evidence" value="ECO:0007669"/>
    <property type="project" value="UniProtKB-UniRule"/>
</dbReference>
<feature type="domain" description="AGC-kinase C-terminal" evidence="14">
    <location>
        <begin position="287"/>
        <end position="353"/>
    </location>
</feature>
<evidence type="ECO:0000256" key="1">
    <source>
        <dbReference type="ARBA" id="ARBA00009903"/>
    </source>
</evidence>
<dbReference type="PROSITE" id="PS00107">
    <property type="entry name" value="PROTEIN_KINASE_ATP"/>
    <property type="match status" value="1"/>
</dbReference>
<dbReference type="InterPro" id="IPR000961">
    <property type="entry name" value="AGC-kinase_C"/>
</dbReference>
<accession>Q231C9</accession>
<dbReference type="eggNOG" id="KOG0598">
    <property type="taxonomic scope" value="Eukaryota"/>
</dbReference>
<evidence type="ECO:0000256" key="8">
    <source>
        <dbReference type="ARBA" id="ARBA00022840"/>
    </source>
</evidence>
<evidence type="ECO:0000256" key="3">
    <source>
        <dbReference type="ARBA" id="ARBA00022527"/>
    </source>
</evidence>
<dbReference type="Proteomes" id="UP000009168">
    <property type="component" value="Unassembled WGS sequence"/>
</dbReference>
<keyword evidence="5" id="KW-0808">Transferase</keyword>
<dbReference type="FunFam" id="1.10.510.10:FF:000008">
    <property type="entry name" value="Non-specific serine/threonine protein kinase"/>
    <property type="match status" value="1"/>
</dbReference>
<evidence type="ECO:0000313" key="16">
    <source>
        <dbReference type="Proteomes" id="UP000009168"/>
    </source>
</evidence>
<dbReference type="PROSITE" id="PS50011">
    <property type="entry name" value="PROTEIN_KINASE_DOM"/>
    <property type="match status" value="1"/>
</dbReference>
<name>Q231C9_TETTS</name>
<evidence type="ECO:0000256" key="7">
    <source>
        <dbReference type="ARBA" id="ARBA00022777"/>
    </source>
</evidence>
<dbReference type="EC" id="2.7.11.1" evidence="2"/>
<evidence type="ECO:0000256" key="12">
    <source>
        <dbReference type="RuleBase" id="RU000304"/>
    </source>
</evidence>
<dbReference type="EMBL" id="GG662532">
    <property type="protein sequence ID" value="EAR91110.2"/>
    <property type="molecule type" value="Genomic_DNA"/>
</dbReference>
<dbReference type="Pfam" id="PF00069">
    <property type="entry name" value="Pkinase"/>
    <property type="match status" value="1"/>
</dbReference>
<evidence type="ECO:0000256" key="6">
    <source>
        <dbReference type="ARBA" id="ARBA00022741"/>
    </source>
</evidence>
<feature type="domain" description="Protein kinase" evidence="13">
    <location>
        <begin position="30"/>
        <end position="286"/>
    </location>
</feature>
<protein>
    <recommendedName>
        <fullName evidence="2">non-specific serine/threonine protein kinase</fullName>
        <ecNumber evidence="2">2.7.11.1</ecNumber>
    </recommendedName>
</protein>
<evidence type="ECO:0000256" key="11">
    <source>
        <dbReference type="PROSITE-ProRule" id="PRU10141"/>
    </source>
</evidence>
<evidence type="ECO:0000259" key="14">
    <source>
        <dbReference type="PROSITE" id="PS51285"/>
    </source>
</evidence>
<evidence type="ECO:0000256" key="4">
    <source>
        <dbReference type="ARBA" id="ARBA00022553"/>
    </source>
</evidence>
<keyword evidence="8 11" id="KW-0067">ATP-binding</keyword>
<dbReference type="SMART" id="SM00220">
    <property type="entry name" value="S_TKc"/>
    <property type="match status" value="1"/>
</dbReference>
<evidence type="ECO:0000259" key="13">
    <source>
        <dbReference type="PROSITE" id="PS50011"/>
    </source>
</evidence>
<evidence type="ECO:0000256" key="5">
    <source>
        <dbReference type="ARBA" id="ARBA00022679"/>
    </source>
</evidence>
<keyword evidence="6 11" id="KW-0547">Nucleotide-binding</keyword>
<dbReference type="InterPro" id="IPR000719">
    <property type="entry name" value="Prot_kinase_dom"/>
</dbReference>
<dbReference type="PROSITE" id="PS00108">
    <property type="entry name" value="PROTEIN_KINASE_ST"/>
    <property type="match status" value="1"/>
</dbReference>
<dbReference type="Gene3D" id="3.30.200.20">
    <property type="entry name" value="Phosphorylase Kinase, domain 1"/>
    <property type="match status" value="1"/>
</dbReference>
<dbReference type="KEGG" id="tet:TTHERM_00431300"/>
<gene>
    <name evidence="15" type="ORF">TTHERM_00431300</name>
</gene>
<dbReference type="InterPro" id="IPR008271">
    <property type="entry name" value="Ser/Thr_kinase_AS"/>
</dbReference>
<evidence type="ECO:0000256" key="2">
    <source>
        <dbReference type="ARBA" id="ARBA00012513"/>
    </source>
</evidence>
<dbReference type="GeneID" id="7847002"/>
<dbReference type="InterPro" id="IPR017441">
    <property type="entry name" value="Protein_kinase_ATP_BS"/>
</dbReference>
<comment type="catalytic activity">
    <reaction evidence="9">
        <text>L-threonyl-[protein] + ATP = O-phospho-L-threonyl-[protein] + ADP + H(+)</text>
        <dbReference type="Rhea" id="RHEA:46608"/>
        <dbReference type="Rhea" id="RHEA-COMP:11060"/>
        <dbReference type="Rhea" id="RHEA-COMP:11605"/>
        <dbReference type="ChEBI" id="CHEBI:15378"/>
        <dbReference type="ChEBI" id="CHEBI:30013"/>
        <dbReference type="ChEBI" id="CHEBI:30616"/>
        <dbReference type="ChEBI" id="CHEBI:61977"/>
        <dbReference type="ChEBI" id="CHEBI:456216"/>
        <dbReference type="EC" id="2.7.11.1"/>
    </reaction>
</comment>
<reference evidence="16" key="1">
    <citation type="journal article" date="2006" name="PLoS Biol.">
        <title>Macronuclear genome sequence of the ciliate Tetrahymena thermophila, a model eukaryote.</title>
        <authorList>
            <person name="Eisen J.A."/>
            <person name="Coyne R.S."/>
            <person name="Wu M."/>
            <person name="Wu D."/>
            <person name="Thiagarajan M."/>
            <person name="Wortman J.R."/>
            <person name="Badger J.H."/>
            <person name="Ren Q."/>
            <person name="Amedeo P."/>
            <person name="Jones K.M."/>
            <person name="Tallon L.J."/>
            <person name="Delcher A.L."/>
            <person name="Salzberg S.L."/>
            <person name="Silva J.C."/>
            <person name="Haas B.J."/>
            <person name="Majoros W.H."/>
            <person name="Farzad M."/>
            <person name="Carlton J.M."/>
            <person name="Smith R.K. Jr."/>
            <person name="Garg J."/>
            <person name="Pearlman R.E."/>
            <person name="Karrer K.M."/>
            <person name="Sun L."/>
            <person name="Manning G."/>
            <person name="Elde N.C."/>
            <person name="Turkewitz A.P."/>
            <person name="Asai D.J."/>
            <person name="Wilkes D.E."/>
            <person name="Wang Y."/>
            <person name="Cai H."/>
            <person name="Collins K."/>
            <person name="Stewart B.A."/>
            <person name="Lee S.R."/>
            <person name="Wilamowska K."/>
            <person name="Weinberg Z."/>
            <person name="Ruzzo W.L."/>
            <person name="Wloga D."/>
            <person name="Gaertig J."/>
            <person name="Frankel J."/>
            <person name="Tsao C.-C."/>
            <person name="Gorovsky M.A."/>
            <person name="Keeling P.J."/>
            <person name="Waller R.F."/>
            <person name="Patron N.J."/>
            <person name="Cherry J.M."/>
            <person name="Stover N.A."/>
            <person name="Krieger C.J."/>
            <person name="del Toro C."/>
            <person name="Ryder H.F."/>
            <person name="Williamson S.C."/>
            <person name="Barbeau R.A."/>
            <person name="Hamilton E.P."/>
            <person name="Orias E."/>
        </authorList>
    </citation>
    <scope>NUCLEOTIDE SEQUENCE [LARGE SCALE GENOMIC DNA]</scope>
    <source>
        <strain evidence="16">SB210</strain>
    </source>
</reference>
<keyword evidence="4" id="KW-0597">Phosphoprotein</keyword>
<dbReference type="OMA" id="GHPLCQM"/>
<comment type="similarity">
    <text evidence="1">Belongs to the protein kinase superfamily. AGC Ser/Thr protein kinase family.</text>
</comment>
<evidence type="ECO:0000256" key="9">
    <source>
        <dbReference type="ARBA" id="ARBA00047899"/>
    </source>
</evidence>
<comment type="catalytic activity">
    <reaction evidence="10">
        <text>L-seryl-[protein] + ATP = O-phospho-L-seryl-[protein] + ADP + H(+)</text>
        <dbReference type="Rhea" id="RHEA:17989"/>
        <dbReference type="Rhea" id="RHEA-COMP:9863"/>
        <dbReference type="Rhea" id="RHEA-COMP:11604"/>
        <dbReference type="ChEBI" id="CHEBI:15378"/>
        <dbReference type="ChEBI" id="CHEBI:29999"/>
        <dbReference type="ChEBI" id="CHEBI:30616"/>
        <dbReference type="ChEBI" id="CHEBI:83421"/>
        <dbReference type="ChEBI" id="CHEBI:456216"/>
        <dbReference type="EC" id="2.7.11.1"/>
    </reaction>
</comment>
<dbReference type="InterPro" id="IPR011009">
    <property type="entry name" value="Kinase-like_dom_sf"/>
</dbReference>
<dbReference type="Gene3D" id="1.10.510.10">
    <property type="entry name" value="Transferase(Phosphotransferase) domain 1"/>
    <property type="match status" value="1"/>
</dbReference>